<dbReference type="SMART" id="SM00271">
    <property type="entry name" value="DnaJ"/>
    <property type="match status" value="1"/>
</dbReference>
<feature type="transmembrane region" description="Helical" evidence="7">
    <location>
        <begin position="137"/>
        <end position="161"/>
    </location>
</feature>
<feature type="compositionally biased region" description="Polar residues" evidence="6">
    <location>
        <begin position="182"/>
        <end position="205"/>
    </location>
</feature>
<evidence type="ECO:0000313" key="9">
    <source>
        <dbReference type="Proteomes" id="UP000887563"/>
    </source>
</evidence>
<dbReference type="PANTHER" id="PTHR44027:SF7">
    <property type="entry name" value="DNAJ HOMOLOG SUBFAMILY C MEMBER 5 HOMOLOG"/>
    <property type="match status" value="1"/>
</dbReference>
<evidence type="ECO:0000259" key="8">
    <source>
        <dbReference type="PROSITE" id="PS50076"/>
    </source>
</evidence>
<feature type="region of interest" description="Disordered" evidence="6">
    <location>
        <begin position="182"/>
        <end position="207"/>
    </location>
</feature>
<evidence type="ECO:0000256" key="6">
    <source>
        <dbReference type="SAM" id="MobiDB-lite"/>
    </source>
</evidence>
<dbReference type="CDD" id="cd06257">
    <property type="entry name" value="DnaJ"/>
    <property type="match status" value="1"/>
</dbReference>
<feature type="region of interest" description="Disordered" evidence="6">
    <location>
        <begin position="226"/>
        <end position="263"/>
    </location>
</feature>
<keyword evidence="2 7" id="KW-0472">Membrane</keyword>
<dbReference type="Gene3D" id="1.10.287.110">
    <property type="entry name" value="DnaJ domain"/>
    <property type="match status" value="1"/>
</dbReference>
<evidence type="ECO:0000256" key="2">
    <source>
        <dbReference type="ARBA" id="ARBA00023136"/>
    </source>
</evidence>
<evidence type="ECO:0000256" key="3">
    <source>
        <dbReference type="ARBA" id="ARBA00023139"/>
    </source>
</evidence>
<feature type="region of interest" description="Disordered" evidence="6">
    <location>
        <begin position="1"/>
        <end position="23"/>
    </location>
</feature>
<evidence type="ECO:0000256" key="5">
    <source>
        <dbReference type="ARBA" id="ARBA00023288"/>
    </source>
</evidence>
<keyword evidence="4" id="KW-0143">Chaperone</keyword>
<comment type="subcellular location">
    <subcellularLocation>
        <location evidence="1">Membrane</location>
        <topology evidence="1">Lipid-anchor</topology>
    </subcellularLocation>
</comment>
<evidence type="ECO:0000313" key="10">
    <source>
        <dbReference type="WBParaSite" id="Minc3s01200g21649"/>
    </source>
</evidence>
<keyword evidence="5" id="KW-0449">Lipoprotein</keyword>
<keyword evidence="9" id="KW-1185">Reference proteome</keyword>
<dbReference type="PRINTS" id="PR00625">
    <property type="entry name" value="JDOMAIN"/>
</dbReference>
<dbReference type="GO" id="GO:0005737">
    <property type="term" value="C:cytoplasm"/>
    <property type="evidence" value="ECO:0007669"/>
    <property type="project" value="UniProtKB-ARBA"/>
</dbReference>
<dbReference type="PROSITE" id="PS50076">
    <property type="entry name" value="DNAJ_2"/>
    <property type="match status" value="1"/>
</dbReference>
<dbReference type="InterPro" id="IPR036869">
    <property type="entry name" value="J_dom_sf"/>
</dbReference>
<organism evidence="9 10">
    <name type="scientific">Meloidogyne incognita</name>
    <name type="common">Southern root-knot nematode worm</name>
    <name type="synonym">Oxyuris incognita</name>
    <dbReference type="NCBI Taxonomy" id="6306"/>
    <lineage>
        <taxon>Eukaryota</taxon>
        <taxon>Metazoa</taxon>
        <taxon>Ecdysozoa</taxon>
        <taxon>Nematoda</taxon>
        <taxon>Chromadorea</taxon>
        <taxon>Rhabditida</taxon>
        <taxon>Tylenchina</taxon>
        <taxon>Tylenchomorpha</taxon>
        <taxon>Tylenchoidea</taxon>
        <taxon>Meloidogynidae</taxon>
        <taxon>Meloidogyninae</taxon>
        <taxon>Meloidogyne</taxon>
        <taxon>Meloidogyne incognita group</taxon>
    </lineage>
</organism>
<dbReference type="InterPro" id="IPR051434">
    <property type="entry name" value="DnaJ_C_subfamily_member5"/>
</dbReference>
<keyword evidence="7" id="KW-0812">Transmembrane</keyword>
<feature type="compositionally biased region" description="Polar residues" evidence="6">
    <location>
        <begin position="245"/>
        <end position="263"/>
    </location>
</feature>
<protein>
    <submittedName>
        <fullName evidence="10">J domain-containing protein</fullName>
    </submittedName>
</protein>
<accession>A0A914M2I2</accession>
<evidence type="ECO:0000256" key="1">
    <source>
        <dbReference type="ARBA" id="ARBA00004635"/>
    </source>
</evidence>
<keyword evidence="7" id="KW-1133">Transmembrane helix</keyword>
<dbReference type="AlphaFoldDB" id="A0A914M2I2"/>
<evidence type="ECO:0000256" key="7">
    <source>
        <dbReference type="SAM" id="Phobius"/>
    </source>
</evidence>
<evidence type="ECO:0000256" key="4">
    <source>
        <dbReference type="ARBA" id="ARBA00023186"/>
    </source>
</evidence>
<dbReference type="GO" id="GO:0061177">
    <property type="term" value="C:type Is terminal bouton"/>
    <property type="evidence" value="ECO:0007669"/>
    <property type="project" value="TreeGrafter"/>
</dbReference>
<dbReference type="WBParaSite" id="Minc3s01200g21649">
    <property type="protein sequence ID" value="Minc3s01200g21649"/>
    <property type="gene ID" value="Minc3s01200g21649"/>
</dbReference>
<proteinExistence type="predicted"/>
<reference evidence="10" key="1">
    <citation type="submission" date="2022-11" db="UniProtKB">
        <authorList>
            <consortium name="WormBaseParasite"/>
        </authorList>
    </citation>
    <scope>IDENTIFICATION</scope>
</reference>
<dbReference type="PANTHER" id="PTHR44027">
    <property type="entry name" value="DNAJ HOMOLOG SUBFAMILY C MEMBER 5 HOMOLOG"/>
    <property type="match status" value="1"/>
</dbReference>
<dbReference type="Proteomes" id="UP000887563">
    <property type="component" value="Unplaced"/>
</dbReference>
<dbReference type="GO" id="GO:1900073">
    <property type="term" value="P:regulation of neuromuscular synaptic transmission"/>
    <property type="evidence" value="ECO:0007669"/>
    <property type="project" value="TreeGrafter"/>
</dbReference>
<dbReference type="Pfam" id="PF00226">
    <property type="entry name" value="DnaJ"/>
    <property type="match status" value="1"/>
</dbReference>
<dbReference type="InterPro" id="IPR001623">
    <property type="entry name" value="DnaJ_domain"/>
</dbReference>
<keyword evidence="3" id="KW-0564">Palmitate</keyword>
<dbReference type="GO" id="GO:0016020">
    <property type="term" value="C:membrane"/>
    <property type="evidence" value="ECO:0007669"/>
    <property type="project" value="UniProtKB-SubCell"/>
</dbReference>
<feature type="domain" description="J" evidence="8">
    <location>
        <begin position="33"/>
        <end position="112"/>
    </location>
</feature>
<dbReference type="SUPFAM" id="SSF46565">
    <property type="entry name" value="Chaperone J-domain"/>
    <property type="match status" value="1"/>
</dbReference>
<name>A0A914M2I2_MELIC</name>
<sequence length="263" mass="29781">MTPEPEYTRSSSSENRRSTGAGFLNDSLTKKGNLYEILGLTKNATDDDIKRAYRRLALKYHPDKNQNNEDFNKKVTFLVFSFKFLNFQFQEINYANTILSNPSKRRIYDEYGDMGLKMADQLGEDHINIMLKPWLKWLFCSICFLTCGCFFCCCCCCFCFNGCCNCCCGKYKPKRMDGSNPFDLSSNSEDPISTQPQQTSNQTAFDTGDDKFQKFTIYEDIEGIKITSFEPPPPYSEANPGSDAPTCSQTTPGTPTNYGATTQ</sequence>